<evidence type="ECO:0000313" key="2">
    <source>
        <dbReference type="EMBL" id="GJJ78287.1"/>
    </source>
</evidence>
<feature type="region of interest" description="Disordered" evidence="1">
    <location>
        <begin position="327"/>
        <end position="410"/>
    </location>
</feature>
<dbReference type="EMBL" id="BQFW01000014">
    <property type="protein sequence ID" value="GJJ78287.1"/>
    <property type="molecule type" value="Genomic_DNA"/>
</dbReference>
<proteinExistence type="predicted"/>
<evidence type="ECO:0000256" key="1">
    <source>
        <dbReference type="SAM" id="MobiDB-lite"/>
    </source>
</evidence>
<protein>
    <submittedName>
        <fullName evidence="2">Uncharacterized protein</fullName>
    </submittedName>
</protein>
<gene>
    <name evidence="2" type="ORF">EMPS_10646</name>
</gene>
<feature type="compositionally biased region" description="Polar residues" evidence="1">
    <location>
        <begin position="189"/>
        <end position="199"/>
    </location>
</feature>
<evidence type="ECO:0000313" key="3">
    <source>
        <dbReference type="Proteomes" id="UP000827284"/>
    </source>
</evidence>
<dbReference type="OrthoDB" id="2417124at2759"/>
<feature type="region of interest" description="Disordered" evidence="1">
    <location>
        <begin position="36"/>
        <end position="96"/>
    </location>
</feature>
<sequence>MMLRSKDSGSHRKLVKKSSVARPHLKIAAASLREAALGASRDTKSNVATSESHIKSGPFFESRDSHDDEIKDVSSNLTGDTNTTTTTTSTTATTTTEERSFARWILNNKDAATGYDDETFGLWIPITSPRKMVEPMQEHSSKQPSQHHQQRMQQQQEESMHDAVQRSGSYGGMSMDMDMDLDLDEELTSAPSSESSVQTEHGEAVPERAEMEDMKVLPEVVNFSLVILMRASASLFPYVAEAESKSVPLRVPWVDLGNTKNEKYIIERPADYATKVMGDIGDALVAMREVYEQLRRPFGHADNQRRDVRQQFGPYYGVVVFPPHRPRRRPSDIWGSSGTTSGGGAMDKCSKVNSRWGPQSARGLTPTSPAPQSPFHQRTLSVSSASPATKIASSSPIKKPKMKHAKAAGSFHRLKENFNIPTLLRSLSSSKSNADKNEDPMSSASSAHWQGDSSPQQQHHPLNRLTLQVPAHSPFGSTTSTSPSRGLCSANSFSSLSRGLSAFSALSSKSKDSRWGSLISPASDQMHGSFLDAEADENGTAPSAADGSNACHTSKAEKLSYDDDDKVQNEEWSIEERKWKVDILRRQAYLRAWACRRFLDLYEYSVNCIPMDMGSTSMWSSQTPSPMYPTYPTLESEFHHLYRIIKSVLEIQDTVVSNRGSNSGSQSPPALFQAASMNMFSFNPVTIPEQALEKLREIITWDKKGYEAPRPAYSTVSVEEMEKTKMETDSQIEHEFRATVMQDTEQASLPAPKLGLCTTLENEVVESSKRNSAYNNMKYFGLQNHGIWEPLLDRLVKFDSTNRRLNADSIYQFIHRMHIDEAPVVCKYRGARSESSASLSPSYASSIHSVQSQTKKSIGQWLQFPSTSMISPLSASSFSLSPQGASHPQYQNQIMQRTPCASPQLPLQQDSITHDQRLEFLRVLWVLDQCVEKRPDREQSLTWFRLSSSASAVKSIVDYGGILPYLRALRVAGSVAAMTNGQSQGHGNVGGSTLSIPSSVRSGKGGGFLSIHSSHRGGLAASASISGSNGFFKKPQQYLLQTDMGEGLRSTHRMDSSLRYKDPIMLLQPVTLTGYLKMLLRQVSGLLLKETTLLFVELTRPIPTSVDSSSSEDDSHCGTFSASGATDGSSKDTPSTSSFTSESRSNVIAPLFFDKLLPIDHSLLVRVLCLEPDRGTLFLKFTRIMGKILNKAPPCMEVDGVALAKMVQVIEPNGVFDLTSLARWHVAWSALITAYALKAKEEEMQKLKERAAEIGQSSQYLA</sequence>
<feature type="compositionally biased region" description="Low complexity" evidence="1">
    <location>
        <begin position="78"/>
        <end position="95"/>
    </location>
</feature>
<keyword evidence="3" id="KW-1185">Reference proteome</keyword>
<dbReference type="Proteomes" id="UP000827284">
    <property type="component" value="Unassembled WGS sequence"/>
</dbReference>
<feature type="region of interest" description="Disordered" evidence="1">
    <location>
        <begin position="1"/>
        <end position="20"/>
    </location>
</feature>
<organism evidence="2 3">
    <name type="scientific">Entomortierella parvispora</name>
    <dbReference type="NCBI Taxonomy" id="205924"/>
    <lineage>
        <taxon>Eukaryota</taxon>
        <taxon>Fungi</taxon>
        <taxon>Fungi incertae sedis</taxon>
        <taxon>Mucoromycota</taxon>
        <taxon>Mortierellomycotina</taxon>
        <taxon>Mortierellomycetes</taxon>
        <taxon>Mortierellales</taxon>
        <taxon>Mortierellaceae</taxon>
        <taxon>Entomortierella</taxon>
    </lineage>
</organism>
<feature type="compositionally biased region" description="Basic and acidic residues" evidence="1">
    <location>
        <begin position="61"/>
        <end position="72"/>
    </location>
</feature>
<feature type="region of interest" description="Disordered" evidence="1">
    <location>
        <begin position="429"/>
        <end position="459"/>
    </location>
</feature>
<dbReference type="AlphaFoldDB" id="A0A9P3HLA2"/>
<feature type="region of interest" description="Disordered" evidence="1">
    <location>
        <begin position="133"/>
        <end position="208"/>
    </location>
</feature>
<feature type="region of interest" description="Disordered" evidence="1">
    <location>
        <begin position="1104"/>
        <end position="1141"/>
    </location>
</feature>
<feature type="compositionally biased region" description="Polar residues" evidence="1">
    <location>
        <begin position="374"/>
        <end position="387"/>
    </location>
</feature>
<comment type="caution">
    <text evidence="2">The sequence shown here is derived from an EMBL/GenBank/DDBJ whole genome shotgun (WGS) entry which is preliminary data.</text>
</comment>
<reference evidence="2" key="1">
    <citation type="submission" date="2021-11" db="EMBL/GenBank/DDBJ databases">
        <authorList>
            <person name="Herlambang A."/>
            <person name="Guo Y."/>
            <person name="Takashima Y."/>
            <person name="Nishizawa T."/>
        </authorList>
    </citation>
    <scope>NUCLEOTIDE SEQUENCE</scope>
    <source>
        <strain evidence="2">E1425</strain>
    </source>
</reference>
<feature type="compositionally biased region" description="Low complexity" evidence="1">
    <location>
        <begin position="142"/>
        <end position="157"/>
    </location>
</feature>
<reference evidence="2" key="2">
    <citation type="journal article" date="2022" name="Microbiol. Resour. Announc.">
        <title>Whole-Genome Sequence of Entomortierella parvispora E1425, a Mucoromycotan Fungus Associated with Burkholderiaceae-Related Endosymbiotic Bacteria.</title>
        <authorList>
            <person name="Herlambang A."/>
            <person name="Guo Y."/>
            <person name="Takashima Y."/>
            <person name="Narisawa K."/>
            <person name="Ohta H."/>
            <person name="Nishizawa T."/>
        </authorList>
    </citation>
    <scope>NUCLEOTIDE SEQUENCE</scope>
    <source>
        <strain evidence="2">E1425</strain>
    </source>
</reference>
<name>A0A9P3HLA2_9FUNG</name>
<feature type="compositionally biased region" description="Polar residues" evidence="1">
    <location>
        <begin position="440"/>
        <end position="459"/>
    </location>
</feature>
<accession>A0A9P3HLA2</accession>
<feature type="compositionally biased region" description="Acidic residues" evidence="1">
    <location>
        <begin position="177"/>
        <end position="187"/>
    </location>
</feature>
<feature type="compositionally biased region" description="Polar residues" evidence="1">
    <location>
        <begin position="1118"/>
        <end position="1132"/>
    </location>
</feature>
<feature type="compositionally biased region" description="Basic and acidic residues" evidence="1">
    <location>
        <begin position="1"/>
        <end position="10"/>
    </location>
</feature>